<comment type="caution">
    <text evidence="2">The sequence shown here is derived from an EMBL/GenBank/DDBJ whole genome shotgun (WGS) entry which is preliminary data.</text>
</comment>
<evidence type="ECO:0000256" key="1">
    <source>
        <dbReference type="SAM" id="Coils"/>
    </source>
</evidence>
<organism evidence="2 3">
    <name type="scientific">Cetraspora pellucida</name>
    <dbReference type="NCBI Taxonomy" id="1433469"/>
    <lineage>
        <taxon>Eukaryota</taxon>
        <taxon>Fungi</taxon>
        <taxon>Fungi incertae sedis</taxon>
        <taxon>Mucoromycota</taxon>
        <taxon>Glomeromycotina</taxon>
        <taxon>Glomeromycetes</taxon>
        <taxon>Diversisporales</taxon>
        <taxon>Gigasporaceae</taxon>
        <taxon>Cetraspora</taxon>
    </lineage>
</organism>
<reference evidence="2" key="1">
    <citation type="submission" date="2021-06" db="EMBL/GenBank/DDBJ databases">
        <authorList>
            <person name="Kallberg Y."/>
            <person name="Tangrot J."/>
            <person name="Rosling A."/>
        </authorList>
    </citation>
    <scope>NUCLEOTIDE SEQUENCE</scope>
    <source>
        <strain evidence="2">FL966</strain>
    </source>
</reference>
<evidence type="ECO:0000313" key="3">
    <source>
        <dbReference type="Proteomes" id="UP000789759"/>
    </source>
</evidence>
<dbReference type="Proteomes" id="UP000789759">
    <property type="component" value="Unassembled WGS sequence"/>
</dbReference>
<keyword evidence="1" id="KW-0175">Coiled coil</keyword>
<accession>A0A9N9CKA9</accession>
<dbReference type="AlphaFoldDB" id="A0A9N9CKA9"/>
<feature type="coiled-coil region" evidence="1">
    <location>
        <begin position="221"/>
        <end position="248"/>
    </location>
</feature>
<proteinExistence type="predicted"/>
<name>A0A9N9CKA9_9GLOM</name>
<dbReference type="OrthoDB" id="2409325at2759"/>
<evidence type="ECO:0000313" key="2">
    <source>
        <dbReference type="EMBL" id="CAG8601987.1"/>
    </source>
</evidence>
<gene>
    <name evidence="2" type="ORF">CPELLU_LOCUS7038</name>
</gene>
<sequence>MSGYGNRGGDTYVESWCDPQTSEGWGGTQTNEGWGVLQLDEIGSLNAWVDNEEEVATTQGSQKSAGRAFITNDQQKPKFQNNIRNQYNKLKSHDNYQNHKTETHEIRSKVLNANHNYIKANLQIITPETQAQVFDKRLLSSTLPPIVEELEYSNTSRWEDDVNSTSFDDTVKPIIVQLSQTQVSSQILEPPKNDSRVNDVSKVENMEKCKEVDKNFYMQCIELVAKRIKALNKRLARIEKSEEFLREDPQNKSKLNNDQLQSIEKKEQVIGAIKELEEIYKKIVNIDSEGKKNNKKSS</sequence>
<protein>
    <submittedName>
        <fullName evidence="2">1491_t:CDS:1</fullName>
    </submittedName>
</protein>
<dbReference type="EMBL" id="CAJVQA010004585">
    <property type="protein sequence ID" value="CAG8601987.1"/>
    <property type="molecule type" value="Genomic_DNA"/>
</dbReference>
<keyword evidence="3" id="KW-1185">Reference proteome</keyword>